<organism evidence="3 4">
    <name type="scientific">Dendryphion nanum</name>
    <dbReference type="NCBI Taxonomy" id="256645"/>
    <lineage>
        <taxon>Eukaryota</taxon>
        <taxon>Fungi</taxon>
        <taxon>Dikarya</taxon>
        <taxon>Ascomycota</taxon>
        <taxon>Pezizomycotina</taxon>
        <taxon>Dothideomycetes</taxon>
        <taxon>Pleosporomycetidae</taxon>
        <taxon>Pleosporales</taxon>
        <taxon>Torulaceae</taxon>
        <taxon>Dendryphion</taxon>
    </lineage>
</organism>
<keyword evidence="2" id="KW-0812">Transmembrane</keyword>
<dbReference type="OrthoDB" id="5430713at2759"/>
<reference evidence="3" key="1">
    <citation type="journal article" date="2021" name="Nat. Commun.">
        <title>Genetic determinants of endophytism in the Arabidopsis root mycobiome.</title>
        <authorList>
            <person name="Mesny F."/>
            <person name="Miyauchi S."/>
            <person name="Thiergart T."/>
            <person name="Pickel B."/>
            <person name="Atanasova L."/>
            <person name="Karlsson M."/>
            <person name="Huettel B."/>
            <person name="Barry K.W."/>
            <person name="Haridas S."/>
            <person name="Chen C."/>
            <person name="Bauer D."/>
            <person name="Andreopoulos W."/>
            <person name="Pangilinan J."/>
            <person name="LaButti K."/>
            <person name="Riley R."/>
            <person name="Lipzen A."/>
            <person name="Clum A."/>
            <person name="Drula E."/>
            <person name="Henrissat B."/>
            <person name="Kohler A."/>
            <person name="Grigoriev I.V."/>
            <person name="Martin F.M."/>
            <person name="Hacquard S."/>
        </authorList>
    </citation>
    <scope>NUCLEOTIDE SEQUENCE</scope>
    <source>
        <strain evidence="3">MPI-CAGE-CH-0243</strain>
    </source>
</reference>
<keyword evidence="4" id="KW-1185">Reference proteome</keyword>
<evidence type="ECO:0000313" key="4">
    <source>
        <dbReference type="Proteomes" id="UP000700596"/>
    </source>
</evidence>
<evidence type="ECO:0000256" key="1">
    <source>
        <dbReference type="SAM" id="MobiDB-lite"/>
    </source>
</evidence>
<evidence type="ECO:0000256" key="2">
    <source>
        <dbReference type="SAM" id="Phobius"/>
    </source>
</evidence>
<feature type="transmembrane region" description="Helical" evidence="2">
    <location>
        <begin position="61"/>
        <end position="84"/>
    </location>
</feature>
<dbReference type="EMBL" id="JAGMWT010000004">
    <property type="protein sequence ID" value="KAH7130719.1"/>
    <property type="molecule type" value="Genomic_DNA"/>
</dbReference>
<comment type="caution">
    <text evidence="3">The sequence shown here is derived from an EMBL/GenBank/DDBJ whole genome shotgun (WGS) entry which is preliminary data.</text>
</comment>
<accession>A0A9P9E1U1</accession>
<evidence type="ECO:0000313" key="3">
    <source>
        <dbReference type="EMBL" id="KAH7130719.1"/>
    </source>
</evidence>
<feature type="region of interest" description="Disordered" evidence="1">
    <location>
        <begin position="1"/>
        <end position="26"/>
    </location>
</feature>
<gene>
    <name evidence="3" type="ORF">B0J11DRAFT_578230</name>
</gene>
<feature type="compositionally biased region" description="Polar residues" evidence="1">
    <location>
        <begin position="10"/>
        <end position="21"/>
    </location>
</feature>
<keyword evidence="2" id="KW-1133">Transmembrane helix</keyword>
<dbReference type="AlphaFoldDB" id="A0A9P9E1U1"/>
<keyword evidence="2" id="KW-0472">Membrane</keyword>
<name>A0A9P9E1U1_9PLEO</name>
<proteinExistence type="predicted"/>
<dbReference type="Proteomes" id="UP000700596">
    <property type="component" value="Unassembled WGS sequence"/>
</dbReference>
<sequence>MERTELDSDYLQSTSTGNNPAQHRPDITVPTYVEPLDNKLTHSERISEKITKHLQTSRVQFILTMLLQIAAFAVTVAFGIFAVWSVKLGNEANLCAEKAFKQSELSNRQTIVTLCLSQELRVDLKQVRNPVL</sequence>
<protein>
    <submittedName>
        <fullName evidence="3">Uncharacterized protein</fullName>
    </submittedName>
</protein>